<proteinExistence type="predicted"/>
<reference evidence="2 3" key="2">
    <citation type="journal article" date="2019" name="G3 (Bethesda)">
        <title>Hybrid Assembly of the Genome of the Entomopathogenic Nematode Steinernema carpocapsae Identifies the X-Chromosome.</title>
        <authorList>
            <person name="Serra L."/>
            <person name="Macchietto M."/>
            <person name="Macias-Munoz A."/>
            <person name="McGill C.J."/>
            <person name="Rodriguez I.M."/>
            <person name="Rodriguez B."/>
            <person name="Murad R."/>
            <person name="Mortazavi A."/>
        </authorList>
    </citation>
    <scope>NUCLEOTIDE SEQUENCE [LARGE SCALE GENOMIC DNA]</scope>
    <source>
        <strain evidence="2 3">ALL</strain>
    </source>
</reference>
<evidence type="ECO:0000256" key="1">
    <source>
        <dbReference type="SAM" id="MobiDB-lite"/>
    </source>
</evidence>
<dbReference type="EMBL" id="AZBU02000008">
    <property type="protein sequence ID" value="TKR68104.1"/>
    <property type="molecule type" value="Genomic_DNA"/>
</dbReference>
<organism evidence="2 3">
    <name type="scientific">Steinernema carpocapsae</name>
    <name type="common">Entomopathogenic nematode</name>
    <dbReference type="NCBI Taxonomy" id="34508"/>
    <lineage>
        <taxon>Eukaryota</taxon>
        <taxon>Metazoa</taxon>
        <taxon>Ecdysozoa</taxon>
        <taxon>Nematoda</taxon>
        <taxon>Chromadorea</taxon>
        <taxon>Rhabditida</taxon>
        <taxon>Tylenchina</taxon>
        <taxon>Panagrolaimomorpha</taxon>
        <taxon>Strongyloidoidea</taxon>
        <taxon>Steinernematidae</taxon>
        <taxon>Steinernema</taxon>
    </lineage>
</organism>
<comment type="caution">
    <text evidence="2">The sequence shown here is derived from an EMBL/GenBank/DDBJ whole genome shotgun (WGS) entry which is preliminary data.</text>
</comment>
<name>A0A4U5MFW0_STECR</name>
<keyword evidence="3" id="KW-1185">Reference proteome</keyword>
<feature type="compositionally biased region" description="Polar residues" evidence="1">
    <location>
        <begin position="25"/>
        <end position="44"/>
    </location>
</feature>
<feature type="compositionally biased region" description="Polar residues" evidence="1">
    <location>
        <begin position="1"/>
        <end position="14"/>
    </location>
</feature>
<evidence type="ECO:0000313" key="2">
    <source>
        <dbReference type="EMBL" id="TKR68104.1"/>
    </source>
</evidence>
<dbReference type="Proteomes" id="UP000298663">
    <property type="component" value="Unassembled WGS sequence"/>
</dbReference>
<evidence type="ECO:0000313" key="3">
    <source>
        <dbReference type="Proteomes" id="UP000298663"/>
    </source>
</evidence>
<protein>
    <submittedName>
        <fullName evidence="2">Uncharacterized protein</fullName>
    </submittedName>
</protein>
<gene>
    <name evidence="2" type="ORF">L596_024137</name>
</gene>
<accession>A0A4U5MFW0</accession>
<reference evidence="2 3" key="1">
    <citation type="journal article" date="2015" name="Genome Biol.">
        <title>Comparative genomics of Steinernema reveals deeply conserved gene regulatory networks.</title>
        <authorList>
            <person name="Dillman A.R."/>
            <person name="Macchietto M."/>
            <person name="Porter C.F."/>
            <person name="Rogers A."/>
            <person name="Williams B."/>
            <person name="Antoshechkin I."/>
            <person name="Lee M.M."/>
            <person name="Goodwin Z."/>
            <person name="Lu X."/>
            <person name="Lewis E.E."/>
            <person name="Goodrich-Blair H."/>
            <person name="Stock S.P."/>
            <person name="Adams B.J."/>
            <person name="Sternberg P.W."/>
            <person name="Mortazavi A."/>
        </authorList>
    </citation>
    <scope>NUCLEOTIDE SEQUENCE [LARGE SCALE GENOMIC DNA]</scope>
    <source>
        <strain evidence="2 3">ALL</strain>
    </source>
</reference>
<feature type="region of interest" description="Disordered" evidence="1">
    <location>
        <begin position="1"/>
        <end position="49"/>
    </location>
</feature>
<dbReference type="AlphaFoldDB" id="A0A4U5MFW0"/>
<sequence length="80" mass="9177">MRLARQSVSQTQKSASRHKQPLLDRQQTSADTCTSFLTISSSRTGRTDREMMRIALCRPKPTIPAARRLRRKNHNKNVQA</sequence>